<gene>
    <name evidence="3" type="ORF">M2A_2125</name>
</gene>
<dbReference type="InterPro" id="IPR000971">
    <property type="entry name" value="Globin"/>
</dbReference>
<dbReference type="Proteomes" id="UP000028702">
    <property type="component" value="Unassembled WGS sequence"/>
</dbReference>
<proteinExistence type="inferred from homology"/>
<dbReference type="InterPro" id="IPR044399">
    <property type="entry name" value="Mb-like_M"/>
</dbReference>
<name>A0A081BC58_9HYPH</name>
<evidence type="ECO:0000313" key="3">
    <source>
        <dbReference type="EMBL" id="GAK45626.1"/>
    </source>
</evidence>
<sequence>MAGEAVMESLEQVSERCADPTGAVYAKLFEQHPQMKPLFVLDKDDAAKGHMLQEVLENLIDFTGERHIAPHFIRSELVNHDNLGIAPDVFGTFFPILRDTFKDILGADWTEAMERDWNALLGEIDDMIREETGERAQSARA</sequence>
<dbReference type="SUPFAM" id="SSF46458">
    <property type="entry name" value="Globin-like"/>
    <property type="match status" value="1"/>
</dbReference>
<keyword evidence="4" id="KW-1185">Reference proteome</keyword>
<dbReference type="CDD" id="cd01040">
    <property type="entry name" value="Mb-like"/>
    <property type="match status" value="1"/>
</dbReference>
<evidence type="ECO:0000259" key="2">
    <source>
        <dbReference type="PROSITE" id="PS01033"/>
    </source>
</evidence>
<dbReference type="Pfam" id="PF00042">
    <property type="entry name" value="Globin"/>
    <property type="match status" value="1"/>
</dbReference>
<dbReference type="RefSeq" id="WP_045446960.1">
    <property type="nucleotide sequence ID" value="NZ_BBIO01000010.1"/>
</dbReference>
<dbReference type="Gene3D" id="1.10.490.10">
    <property type="entry name" value="Globins"/>
    <property type="match status" value="1"/>
</dbReference>
<comment type="caution">
    <text evidence="3">The sequence shown here is derived from an EMBL/GenBank/DDBJ whole genome shotgun (WGS) entry which is preliminary data.</text>
</comment>
<dbReference type="InterPro" id="IPR012292">
    <property type="entry name" value="Globin/Proto"/>
</dbReference>
<protein>
    <submittedName>
        <fullName evidence="3">Conserved protein</fullName>
    </submittedName>
</protein>
<evidence type="ECO:0000313" key="4">
    <source>
        <dbReference type="Proteomes" id="UP000028702"/>
    </source>
</evidence>
<keyword evidence="1" id="KW-0561">Oxygen transport</keyword>
<evidence type="ECO:0000256" key="1">
    <source>
        <dbReference type="RuleBase" id="RU000356"/>
    </source>
</evidence>
<keyword evidence="1" id="KW-0349">Heme</keyword>
<dbReference type="GO" id="GO:0005344">
    <property type="term" value="F:oxygen carrier activity"/>
    <property type="evidence" value="ECO:0007669"/>
    <property type="project" value="UniProtKB-KW"/>
</dbReference>
<dbReference type="EMBL" id="BBIO01000010">
    <property type="protein sequence ID" value="GAK45626.1"/>
    <property type="molecule type" value="Genomic_DNA"/>
</dbReference>
<organism evidence="3 4">
    <name type="scientific">Tepidicaulis marinus</name>
    <dbReference type="NCBI Taxonomy" id="1333998"/>
    <lineage>
        <taxon>Bacteria</taxon>
        <taxon>Pseudomonadati</taxon>
        <taxon>Pseudomonadota</taxon>
        <taxon>Alphaproteobacteria</taxon>
        <taxon>Hyphomicrobiales</taxon>
        <taxon>Parvibaculaceae</taxon>
        <taxon>Tepidicaulis</taxon>
    </lineage>
</organism>
<reference evidence="3 4" key="1">
    <citation type="submission" date="2014-07" db="EMBL/GenBank/DDBJ databases">
        <title>Tepidicaulis marinum gen. nov., sp. nov., a novel marine bacterium denitrifying nitrate to nitrous oxide strictly under microaerobic conditions.</title>
        <authorList>
            <person name="Takeuchi M."/>
            <person name="Yamagishi T."/>
            <person name="Kamagata Y."/>
            <person name="Oshima K."/>
            <person name="Hattori M."/>
            <person name="Katayama T."/>
            <person name="Hanada S."/>
            <person name="Tamaki H."/>
            <person name="Marumo K."/>
            <person name="Maeda H."/>
            <person name="Nedachi M."/>
            <person name="Iwasaki W."/>
            <person name="Suwa Y."/>
            <person name="Sakata S."/>
        </authorList>
    </citation>
    <scope>NUCLEOTIDE SEQUENCE [LARGE SCALE GENOMIC DNA]</scope>
    <source>
        <strain evidence="3 4">MA2</strain>
    </source>
</reference>
<feature type="domain" description="Globin" evidence="2">
    <location>
        <begin position="1"/>
        <end position="133"/>
    </location>
</feature>
<keyword evidence="1" id="KW-0408">Iron</keyword>
<dbReference type="STRING" id="1333998.M2A_2125"/>
<keyword evidence="1" id="KW-0479">Metal-binding</keyword>
<dbReference type="PROSITE" id="PS01033">
    <property type="entry name" value="GLOBIN"/>
    <property type="match status" value="1"/>
</dbReference>
<dbReference type="InterPro" id="IPR009050">
    <property type="entry name" value="Globin-like_sf"/>
</dbReference>
<dbReference type="eggNOG" id="COG1017">
    <property type="taxonomic scope" value="Bacteria"/>
</dbReference>
<comment type="similarity">
    <text evidence="1">Belongs to the globin family.</text>
</comment>
<accession>A0A081BC58</accession>
<dbReference type="AlphaFoldDB" id="A0A081BC58"/>
<dbReference type="GO" id="GO:0020037">
    <property type="term" value="F:heme binding"/>
    <property type="evidence" value="ECO:0007669"/>
    <property type="project" value="InterPro"/>
</dbReference>
<keyword evidence="1" id="KW-0813">Transport</keyword>
<dbReference type="GO" id="GO:0019825">
    <property type="term" value="F:oxygen binding"/>
    <property type="evidence" value="ECO:0007669"/>
    <property type="project" value="InterPro"/>
</dbReference>